<evidence type="ECO:0000313" key="1">
    <source>
        <dbReference type="EMBL" id="KAA6386595.1"/>
    </source>
</evidence>
<dbReference type="EMBL" id="SNRW01004732">
    <property type="protein sequence ID" value="KAA6386595.1"/>
    <property type="molecule type" value="Genomic_DNA"/>
</dbReference>
<dbReference type="Proteomes" id="UP000324800">
    <property type="component" value="Unassembled WGS sequence"/>
</dbReference>
<organism evidence="1 2">
    <name type="scientific">Streblomastix strix</name>
    <dbReference type="NCBI Taxonomy" id="222440"/>
    <lineage>
        <taxon>Eukaryota</taxon>
        <taxon>Metamonada</taxon>
        <taxon>Preaxostyla</taxon>
        <taxon>Oxymonadida</taxon>
        <taxon>Streblomastigidae</taxon>
        <taxon>Streblomastix</taxon>
    </lineage>
</organism>
<sequence length="203" mass="23130">MSKNQVKPKSSDLALFVNFDASKFTTKTPVATTVEQQEPKDEIGKFLLSEKQPMLQDIERQLTPRQSVSERTQSVVPNVSQAITGIHISDIDFWAMNILVERNGMASRKEKQCPSILSVTSVPQPNKVLDSIRCQIDKILLSQQALALYNFKIGEGILAHFCEQQSNQQVIDEQEILQEKLASMQRERKNNIVYLIQKMIRNK</sequence>
<dbReference type="AlphaFoldDB" id="A0A5J4VVL1"/>
<accession>A0A5J4VVL1</accession>
<comment type="caution">
    <text evidence="1">The sequence shown here is derived from an EMBL/GenBank/DDBJ whole genome shotgun (WGS) entry which is preliminary data.</text>
</comment>
<name>A0A5J4VVL1_9EUKA</name>
<evidence type="ECO:0000313" key="2">
    <source>
        <dbReference type="Proteomes" id="UP000324800"/>
    </source>
</evidence>
<reference evidence="1 2" key="1">
    <citation type="submission" date="2019-03" db="EMBL/GenBank/DDBJ databases">
        <title>Single cell metagenomics reveals metabolic interactions within the superorganism composed of flagellate Streblomastix strix and complex community of Bacteroidetes bacteria on its surface.</title>
        <authorList>
            <person name="Treitli S.C."/>
            <person name="Kolisko M."/>
            <person name="Husnik F."/>
            <person name="Keeling P."/>
            <person name="Hampl V."/>
        </authorList>
    </citation>
    <scope>NUCLEOTIDE SEQUENCE [LARGE SCALE GENOMIC DNA]</scope>
    <source>
        <strain evidence="1">ST1C</strain>
    </source>
</reference>
<gene>
    <name evidence="1" type="ORF">EZS28_017877</name>
</gene>
<protein>
    <submittedName>
        <fullName evidence="1">Uncharacterized protein</fullName>
    </submittedName>
</protein>
<proteinExistence type="predicted"/>